<reference evidence="1" key="1">
    <citation type="journal article" date="2019" name="bioRxiv">
        <title>The Genome of the Zebra Mussel, Dreissena polymorpha: A Resource for Invasive Species Research.</title>
        <authorList>
            <person name="McCartney M.A."/>
            <person name="Auch B."/>
            <person name="Kono T."/>
            <person name="Mallez S."/>
            <person name="Zhang Y."/>
            <person name="Obille A."/>
            <person name="Becker A."/>
            <person name="Abrahante J.E."/>
            <person name="Garbe J."/>
            <person name="Badalamenti J.P."/>
            <person name="Herman A."/>
            <person name="Mangelson H."/>
            <person name="Liachko I."/>
            <person name="Sullivan S."/>
            <person name="Sone E.D."/>
            <person name="Koren S."/>
            <person name="Silverstein K.A.T."/>
            <person name="Beckman K.B."/>
            <person name="Gohl D.M."/>
        </authorList>
    </citation>
    <scope>NUCLEOTIDE SEQUENCE</scope>
    <source>
        <strain evidence="1">Duluth1</strain>
        <tissue evidence="1">Whole animal</tissue>
    </source>
</reference>
<dbReference type="AlphaFoldDB" id="A0A9D4F1A5"/>
<dbReference type="EMBL" id="JAIWYP010000008">
    <property type="protein sequence ID" value="KAH3788186.1"/>
    <property type="molecule type" value="Genomic_DNA"/>
</dbReference>
<evidence type="ECO:0000313" key="1">
    <source>
        <dbReference type="EMBL" id="KAH3788186.1"/>
    </source>
</evidence>
<organism evidence="1 2">
    <name type="scientific">Dreissena polymorpha</name>
    <name type="common">Zebra mussel</name>
    <name type="synonym">Mytilus polymorpha</name>
    <dbReference type="NCBI Taxonomy" id="45954"/>
    <lineage>
        <taxon>Eukaryota</taxon>
        <taxon>Metazoa</taxon>
        <taxon>Spiralia</taxon>
        <taxon>Lophotrochozoa</taxon>
        <taxon>Mollusca</taxon>
        <taxon>Bivalvia</taxon>
        <taxon>Autobranchia</taxon>
        <taxon>Heteroconchia</taxon>
        <taxon>Euheterodonta</taxon>
        <taxon>Imparidentia</taxon>
        <taxon>Neoheterodontei</taxon>
        <taxon>Myida</taxon>
        <taxon>Dreissenoidea</taxon>
        <taxon>Dreissenidae</taxon>
        <taxon>Dreissena</taxon>
    </lineage>
</organism>
<comment type="caution">
    <text evidence="1">The sequence shown here is derived from an EMBL/GenBank/DDBJ whole genome shotgun (WGS) entry which is preliminary data.</text>
</comment>
<dbReference type="Proteomes" id="UP000828390">
    <property type="component" value="Unassembled WGS sequence"/>
</dbReference>
<reference evidence="1" key="2">
    <citation type="submission" date="2020-11" db="EMBL/GenBank/DDBJ databases">
        <authorList>
            <person name="McCartney M.A."/>
            <person name="Auch B."/>
            <person name="Kono T."/>
            <person name="Mallez S."/>
            <person name="Becker A."/>
            <person name="Gohl D.M."/>
            <person name="Silverstein K.A.T."/>
            <person name="Koren S."/>
            <person name="Bechman K.B."/>
            <person name="Herman A."/>
            <person name="Abrahante J.E."/>
            <person name="Garbe J."/>
        </authorList>
    </citation>
    <scope>NUCLEOTIDE SEQUENCE</scope>
    <source>
        <strain evidence="1">Duluth1</strain>
        <tissue evidence="1">Whole animal</tissue>
    </source>
</reference>
<gene>
    <name evidence="1" type="ORF">DPMN_166319</name>
</gene>
<proteinExistence type="predicted"/>
<name>A0A9D4F1A5_DREPO</name>
<accession>A0A9D4F1A5</accession>
<protein>
    <submittedName>
        <fullName evidence="1">Uncharacterized protein</fullName>
    </submittedName>
</protein>
<sequence length="52" mass="6197">MALKRVTQRRYGTEQLTERSAKKTYVTQPLAERFTKNVCNRVTGREVHKERM</sequence>
<keyword evidence="2" id="KW-1185">Reference proteome</keyword>
<evidence type="ECO:0000313" key="2">
    <source>
        <dbReference type="Proteomes" id="UP000828390"/>
    </source>
</evidence>